<dbReference type="Proteomes" id="UP000040453">
    <property type="component" value="Unassembled WGS sequence"/>
</dbReference>
<dbReference type="OrthoDB" id="9808762at2"/>
<gene>
    <name evidence="2" type="ORF">BN997_03472</name>
</gene>
<evidence type="ECO:0000259" key="1">
    <source>
        <dbReference type="Pfam" id="PF03551"/>
    </source>
</evidence>
<sequence length="180" mass="20566">MTRLLVLCMLDAKPMAGYDIQQALRMTDAERWGGVLIGSIYHALKKLEKDGYIAIDKVEQTGHRQKFTYRITVEGKEHLKDLIREALTSSSVQYPSSLYAGISFFDKLPAEEARQALKEQQVLLEEEYQSVQDGWKEKEAALDGNIPPMVQMVFDNMFAIISQQQDFVRKALAYLEQSNN</sequence>
<dbReference type="AlphaFoldDB" id="A0A0A1MDV5"/>
<dbReference type="Pfam" id="PF03551">
    <property type="entry name" value="PadR"/>
    <property type="match status" value="1"/>
</dbReference>
<dbReference type="RefSeq" id="WP_042533884.1">
    <property type="nucleotide sequence ID" value="NZ_CAXOIH010000002.1"/>
</dbReference>
<dbReference type="InterPro" id="IPR036388">
    <property type="entry name" value="WH-like_DNA-bd_sf"/>
</dbReference>
<feature type="domain" description="Transcription regulator PadR N-terminal" evidence="1">
    <location>
        <begin position="6"/>
        <end position="80"/>
    </location>
</feature>
<dbReference type="PANTHER" id="PTHR43252">
    <property type="entry name" value="TRANSCRIPTIONAL REGULATOR YQJI"/>
    <property type="match status" value="1"/>
</dbReference>
<evidence type="ECO:0000313" key="3">
    <source>
        <dbReference type="Proteomes" id="UP000040453"/>
    </source>
</evidence>
<evidence type="ECO:0000313" key="2">
    <source>
        <dbReference type="EMBL" id="CEI83555.1"/>
    </source>
</evidence>
<organism evidence="2 3">
    <name type="scientific">Oceanobacillus oncorhynchi</name>
    <dbReference type="NCBI Taxonomy" id="545501"/>
    <lineage>
        <taxon>Bacteria</taxon>
        <taxon>Bacillati</taxon>
        <taxon>Bacillota</taxon>
        <taxon>Bacilli</taxon>
        <taxon>Bacillales</taxon>
        <taxon>Bacillaceae</taxon>
        <taxon>Oceanobacillus</taxon>
    </lineage>
</organism>
<dbReference type="Gene3D" id="1.10.10.10">
    <property type="entry name" value="Winged helix-like DNA-binding domain superfamily/Winged helix DNA-binding domain"/>
    <property type="match status" value="1"/>
</dbReference>
<dbReference type="InterPro" id="IPR005149">
    <property type="entry name" value="Tscrpt_reg_PadR_N"/>
</dbReference>
<accession>A0A0A1MDV5</accession>
<reference evidence="2 3" key="1">
    <citation type="submission" date="2014-11" db="EMBL/GenBank/DDBJ databases">
        <authorList>
            <person name="Urmite Genomes Urmite Genomes"/>
        </authorList>
    </citation>
    <scope>NUCLEOTIDE SEQUENCE [LARGE SCALE GENOMIC DNA]</scope>
    <source>
        <strain evidence="2 3">Oc5</strain>
    </source>
</reference>
<dbReference type="STRING" id="545501.BN997_03472"/>
<dbReference type="InterPro" id="IPR036390">
    <property type="entry name" value="WH_DNA-bd_sf"/>
</dbReference>
<keyword evidence="3" id="KW-1185">Reference proteome</keyword>
<protein>
    <submittedName>
        <fullName evidence="2">Transcriptional regulator PadR-like family protein</fullName>
    </submittedName>
</protein>
<proteinExistence type="predicted"/>
<dbReference type="PANTHER" id="PTHR43252:SF7">
    <property type="entry name" value="TRANSCRIPTIONAL REGULATOR YQJI"/>
    <property type="match status" value="1"/>
</dbReference>
<dbReference type="EMBL" id="CDGG01000001">
    <property type="protein sequence ID" value="CEI83555.1"/>
    <property type="molecule type" value="Genomic_DNA"/>
</dbReference>
<name>A0A0A1MDV5_9BACI</name>
<dbReference type="SUPFAM" id="SSF46785">
    <property type="entry name" value="Winged helix' DNA-binding domain"/>
    <property type="match status" value="1"/>
</dbReference>